<evidence type="ECO:0000313" key="9">
    <source>
        <dbReference type="EMBL" id="RMX39347.1"/>
    </source>
</evidence>
<evidence type="ECO:0000256" key="7">
    <source>
        <dbReference type="ARBA" id="ARBA00048873"/>
    </source>
</evidence>
<dbReference type="GO" id="GO:0046655">
    <property type="term" value="P:folic acid metabolic process"/>
    <property type="evidence" value="ECO:0007669"/>
    <property type="project" value="TreeGrafter"/>
</dbReference>
<keyword evidence="6" id="KW-0560">Oxidoreductase</keyword>
<dbReference type="GO" id="GO:0004146">
    <property type="term" value="F:dihydrofolate reductase activity"/>
    <property type="evidence" value="ECO:0007669"/>
    <property type="project" value="UniProtKB-EC"/>
</dbReference>
<comment type="catalytic activity">
    <reaction evidence="7">
        <text>(6S)-5,6,7,8-tetrahydrofolate + NADP(+) = 7,8-dihydrofolate + NADPH + H(+)</text>
        <dbReference type="Rhea" id="RHEA:15009"/>
        <dbReference type="ChEBI" id="CHEBI:15378"/>
        <dbReference type="ChEBI" id="CHEBI:57451"/>
        <dbReference type="ChEBI" id="CHEBI:57453"/>
        <dbReference type="ChEBI" id="CHEBI:57783"/>
        <dbReference type="ChEBI" id="CHEBI:58349"/>
        <dbReference type="EC" id="1.5.1.3"/>
    </reaction>
</comment>
<dbReference type="PRINTS" id="PR00070">
    <property type="entry name" value="DHFR"/>
</dbReference>
<evidence type="ECO:0000313" key="10">
    <source>
        <dbReference type="Proteomes" id="UP000275408"/>
    </source>
</evidence>
<comment type="pathway">
    <text evidence="1">Cofactor biosynthesis; tetrahydrofolate biosynthesis; 5,6,7,8-tetrahydrofolate from 7,8-dihydrofolate: step 1/1.</text>
</comment>
<protein>
    <recommendedName>
        <fullName evidence="3">dihydrofolate reductase</fullName>
        <ecNumber evidence="3">1.5.1.3</ecNumber>
    </recommendedName>
</protein>
<dbReference type="EC" id="1.5.1.3" evidence="3"/>
<dbReference type="Gene3D" id="3.40.430.10">
    <property type="entry name" value="Dihydrofolate Reductase, subunit A"/>
    <property type="match status" value="1"/>
</dbReference>
<evidence type="ECO:0000256" key="3">
    <source>
        <dbReference type="ARBA" id="ARBA00012856"/>
    </source>
</evidence>
<dbReference type="PANTHER" id="PTHR48069">
    <property type="entry name" value="DIHYDROFOLATE REDUCTASE"/>
    <property type="match status" value="1"/>
</dbReference>
<dbReference type="EMBL" id="RCHS01003824">
    <property type="protein sequence ID" value="RMX39347.1"/>
    <property type="molecule type" value="Genomic_DNA"/>
</dbReference>
<name>A0A3M6TD46_POCDA</name>
<evidence type="ECO:0000259" key="8">
    <source>
        <dbReference type="PROSITE" id="PS51330"/>
    </source>
</evidence>
<sequence>MITSFSGNRVRCVSCVAAVSSNMGIGKNGRLPWPSLRTDLMFLKKITTEVNEQGKWNAVLMGRKTWESLDMTNQPLPGRLNIVISKTLKEPPPGAHHVFNSVWSAVQMLSLPPLLDTVEEIFVLGGGDVYKEAIESSYCQRIYLTEIDKEFESDAFFPAFDRSKYSLISTPSGVPQGIIEENQIQYRFCVYEKQVPQDVSETC</sequence>
<dbReference type="Pfam" id="PF00186">
    <property type="entry name" value="DHFR_1"/>
    <property type="match status" value="1"/>
</dbReference>
<dbReference type="GO" id="GO:0046452">
    <property type="term" value="P:dihydrofolate metabolic process"/>
    <property type="evidence" value="ECO:0007669"/>
    <property type="project" value="TreeGrafter"/>
</dbReference>
<dbReference type="SUPFAM" id="SSF53597">
    <property type="entry name" value="Dihydrofolate reductase-like"/>
    <property type="match status" value="1"/>
</dbReference>
<dbReference type="FunFam" id="3.40.430.10:FF:000002">
    <property type="entry name" value="Dihydrofolate reductase"/>
    <property type="match status" value="1"/>
</dbReference>
<keyword evidence="5" id="KW-0521">NADP</keyword>
<evidence type="ECO:0000256" key="2">
    <source>
        <dbReference type="ARBA" id="ARBA00009539"/>
    </source>
</evidence>
<evidence type="ECO:0000256" key="1">
    <source>
        <dbReference type="ARBA" id="ARBA00004903"/>
    </source>
</evidence>
<dbReference type="InterPro" id="IPR012259">
    <property type="entry name" value="DHFR"/>
</dbReference>
<evidence type="ECO:0000256" key="4">
    <source>
        <dbReference type="ARBA" id="ARBA00022563"/>
    </source>
</evidence>
<keyword evidence="4" id="KW-0554">One-carbon metabolism</keyword>
<keyword evidence="10" id="KW-1185">Reference proteome</keyword>
<dbReference type="OMA" id="NANALPW"/>
<proteinExistence type="inferred from homology"/>
<reference evidence="9 10" key="1">
    <citation type="journal article" date="2018" name="Sci. Rep.">
        <title>Comparative analysis of the Pocillopora damicornis genome highlights role of immune system in coral evolution.</title>
        <authorList>
            <person name="Cunning R."/>
            <person name="Bay R.A."/>
            <person name="Gillette P."/>
            <person name="Baker A.C."/>
            <person name="Traylor-Knowles N."/>
        </authorList>
    </citation>
    <scope>NUCLEOTIDE SEQUENCE [LARGE SCALE GENOMIC DNA]</scope>
    <source>
        <strain evidence="9">RSMAS</strain>
        <tissue evidence="9">Whole animal</tissue>
    </source>
</reference>
<accession>A0A3M6TD46</accession>
<feature type="domain" description="DHFR" evidence="8">
    <location>
        <begin position="12"/>
        <end position="193"/>
    </location>
</feature>
<dbReference type="OrthoDB" id="4664297at2759"/>
<dbReference type="CDD" id="cd00209">
    <property type="entry name" value="DHFR"/>
    <property type="match status" value="1"/>
</dbReference>
<organism evidence="9 10">
    <name type="scientific">Pocillopora damicornis</name>
    <name type="common">Cauliflower coral</name>
    <name type="synonym">Millepora damicornis</name>
    <dbReference type="NCBI Taxonomy" id="46731"/>
    <lineage>
        <taxon>Eukaryota</taxon>
        <taxon>Metazoa</taxon>
        <taxon>Cnidaria</taxon>
        <taxon>Anthozoa</taxon>
        <taxon>Hexacorallia</taxon>
        <taxon>Scleractinia</taxon>
        <taxon>Astrocoeniina</taxon>
        <taxon>Pocilloporidae</taxon>
        <taxon>Pocillopora</taxon>
    </lineage>
</organism>
<dbReference type="PROSITE" id="PS51330">
    <property type="entry name" value="DHFR_2"/>
    <property type="match status" value="1"/>
</dbReference>
<dbReference type="Proteomes" id="UP000275408">
    <property type="component" value="Unassembled WGS sequence"/>
</dbReference>
<dbReference type="AlphaFoldDB" id="A0A3M6TD46"/>
<gene>
    <name evidence="9" type="ORF">pdam_00017921</name>
</gene>
<dbReference type="GO" id="GO:0006730">
    <property type="term" value="P:one-carbon metabolic process"/>
    <property type="evidence" value="ECO:0007669"/>
    <property type="project" value="UniProtKB-KW"/>
</dbReference>
<comment type="caution">
    <text evidence="9">The sequence shown here is derived from an EMBL/GenBank/DDBJ whole genome shotgun (WGS) entry which is preliminary data.</text>
</comment>
<comment type="similarity">
    <text evidence="2">Belongs to the dihydrofolate reductase family.</text>
</comment>
<dbReference type="PANTHER" id="PTHR48069:SF3">
    <property type="entry name" value="DIHYDROFOLATE REDUCTASE"/>
    <property type="match status" value="1"/>
</dbReference>
<dbReference type="GO" id="GO:0046654">
    <property type="term" value="P:tetrahydrofolate biosynthetic process"/>
    <property type="evidence" value="ECO:0007669"/>
    <property type="project" value="InterPro"/>
</dbReference>
<dbReference type="InterPro" id="IPR001796">
    <property type="entry name" value="DHFR_dom"/>
</dbReference>
<dbReference type="STRING" id="46731.A0A3M6TD46"/>
<dbReference type="GO" id="GO:0005739">
    <property type="term" value="C:mitochondrion"/>
    <property type="evidence" value="ECO:0007669"/>
    <property type="project" value="TreeGrafter"/>
</dbReference>
<evidence type="ECO:0000256" key="5">
    <source>
        <dbReference type="ARBA" id="ARBA00022857"/>
    </source>
</evidence>
<dbReference type="InterPro" id="IPR024072">
    <property type="entry name" value="DHFR-like_dom_sf"/>
</dbReference>
<dbReference type="GO" id="GO:0050661">
    <property type="term" value="F:NADP binding"/>
    <property type="evidence" value="ECO:0007669"/>
    <property type="project" value="InterPro"/>
</dbReference>
<evidence type="ECO:0000256" key="6">
    <source>
        <dbReference type="ARBA" id="ARBA00023002"/>
    </source>
</evidence>